<evidence type="ECO:0000313" key="3">
    <source>
        <dbReference type="EMBL" id="PKK89267.1"/>
    </source>
</evidence>
<dbReference type="GO" id="GO:0005737">
    <property type="term" value="C:cytoplasm"/>
    <property type="evidence" value="ECO:0007669"/>
    <property type="project" value="TreeGrafter"/>
</dbReference>
<dbReference type="PRINTS" id="PR00114">
    <property type="entry name" value="STPHPHTASE"/>
</dbReference>
<evidence type="ECO:0000313" key="4">
    <source>
        <dbReference type="Proteomes" id="UP000233256"/>
    </source>
</evidence>
<dbReference type="InterPro" id="IPR029052">
    <property type="entry name" value="Metallo-depent_PP-like"/>
</dbReference>
<dbReference type="GO" id="GO:0016301">
    <property type="term" value="F:kinase activity"/>
    <property type="evidence" value="ECO:0007669"/>
    <property type="project" value="UniProtKB-KW"/>
</dbReference>
<dbReference type="InterPro" id="IPR027417">
    <property type="entry name" value="P-loop_NTPase"/>
</dbReference>
<feature type="domain" description="Calcineurin-like phosphoesterase" evidence="1">
    <location>
        <begin position="181"/>
        <end position="384"/>
    </location>
</feature>
<evidence type="ECO:0000259" key="2">
    <source>
        <dbReference type="Pfam" id="PF16542"/>
    </source>
</evidence>
<dbReference type="SUPFAM" id="SSF56091">
    <property type="entry name" value="DNA ligase/mRNA capping enzyme, catalytic domain"/>
    <property type="match status" value="1"/>
</dbReference>
<dbReference type="SUPFAM" id="SSF56300">
    <property type="entry name" value="Metallo-dependent phosphatases"/>
    <property type="match status" value="1"/>
</dbReference>
<dbReference type="PANTHER" id="PTHR42850">
    <property type="entry name" value="METALLOPHOSPHOESTERASE"/>
    <property type="match status" value="1"/>
</dbReference>
<dbReference type="Gene3D" id="3.60.21.10">
    <property type="match status" value="1"/>
</dbReference>
<dbReference type="Pfam" id="PF16542">
    <property type="entry name" value="PNKP_ligase"/>
    <property type="match status" value="1"/>
</dbReference>
<dbReference type="AlphaFoldDB" id="A0A2N1PLP3"/>
<dbReference type="InterPro" id="IPR050126">
    <property type="entry name" value="Ap4A_hydrolase"/>
</dbReference>
<dbReference type="Gene3D" id="3.30.470.30">
    <property type="entry name" value="DNA ligase/mRNA capping enzyme"/>
    <property type="match status" value="2"/>
</dbReference>
<dbReference type="InterPro" id="IPR024028">
    <property type="entry name" value="PNKP_bac"/>
</dbReference>
<sequence length="874" mass="98716">MNIRIPNLSLVILIGPSGSGKSTFALKHFKVTEVLSSDYCRAMVSDDETNQTVTREAFELLHFIIRKRLALGKMTVIDATNVKPDDRKPLVELAREYHCLPVAMVFDLPQRVCMERNRNRDDRNFGGHVIRQQRSNMQRDLRKLKWEGFRHIFTFREEHEVDAAQIERVPLWNDRTDETGPFDIIGDVHGCFDELCKLFASLGYVLSENSATGALGSRYYSHPHGRKAIFLGDLVDRGPRILDTCRLVYSMVETGNGLCVPGNHDIKLLRKLRGKNVQITHGLAESLAEIDMLAADIREKLRPELENFIDGLVSHYVLDKRKLVISHAGLCEKMQGRGSGKVRDFCLFGETTGETDEFGLPVRYNWAAEYRGSSMVVYGHTPVPDPEWLNRTVNIDTGCVFGGKLTALRYPEKEFVHVNAEKVYCLPAKPLKGAMEPPQGLTSQQICDELLHAENVTGKLLISTRLRSKISIAEANSMAALEAVSRFAVNPKWMIYLPPTMSPCETSNLPDYLEYPTEAFEYFRTKGIGRVVCQQKHMGSRAIVIVCRNEGVALKRFGIPQKSLGTVYTRTGKPFFADIGLEHGLLETVKNAMEASGFWEEFETDWVCLDCELMPWSAKAQQLIQQQYAAAGAAGLASTQDVIQAVSMALSRPDLVSEGSTNESLKGNLEKLKQRFVERGTMLEQYTSAYQRYCWKVDGLKDYKLAPFHIMATEGKCHFDKNHIWHMNAISSFCEKEKSLLLSTPWREVDVTDLKSIEDASAWWIDLTGQGGEGMVVKPMDFISKGGKGLVQPALKCRGREYLRIIYGPEYTRSEIISRLKSRGLSFKRSLAMREFALGIESLERFVRKEPLRRIHECVFGVIALESEAVDPRL</sequence>
<name>A0A2N1PLP3_9BACT</name>
<proteinExistence type="predicted"/>
<comment type="caution">
    <text evidence="3">The sequence shown here is derived from an EMBL/GenBank/DDBJ whole genome shotgun (WGS) entry which is preliminary data.</text>
</comment>
<dbReference type="InterPro" id="IPR032380">
    <property type="entry name" value="PNKP_ligase_dom"/>
</dbReference>
<accession>A0A2N1PLP3</accession>
<keyword evidence="3" id="KW-0418">Kinase</keyword>
<dbReference type="InterPro" id="IPR004843">
    <property type="entry name" value="Calcineurin-like_PHP"/>
</dbReference>
<dbReference type="EMBL" id="PGXC01000022">
    <property type="protein sequence ID" value="PKK89267.1"/>
    <property type="molecule type" value="Genomic_DNA"/>
</dbReference>
<dbReference type="Gene3D" id="3.40.50.300">
    <property type="entry name" value="P-loop containing nucleotide triphosphate hydrolases"/>
    <property type="match status" value="1"/>
</dbReference>
<dbReference type="SUPFAM" id="SSF52540">
    <property type="entry name" value="P-loop containing nucleoside triphosphate hydrolases"/>
    <property type="match status" value="1"/>
</dbReference>
<feature type="domain" description="Polynucleotide kinase-phosphatase ligase" evidence="2">
    <location>
        <begin position="479"/>
        <end position="868"/>
    </location>
</feature>
<dbReference type="InterPro" id="IPR006186">
    <property type="entry name" value="Ser/Thr-sp_prot-phosphatase"/>
</dbReference>
<keyword evidence="3" id="KW-0808">Transferase</keyword>
<gene>
    <name evidence="3" type="ORF">CVV64_15275</name>
</gene>
<dbReference type="Proteomes" id="UP000233256">
    <property type="component" value="Unassembled WGS sequence"/>
</dbReference>
<dbReference type="InterPro" id="IPR041780">
    <property type="entry name" value="MPP_PrpE-like"/>
</dbReference>
<dbReference type="Pfam" id="PF13671">
    <property type="entry name" value="AAA_33"/>
    <property type="match status" value="1"/>
</dbReference>
<protein>
    <submittedName>
        <fullName evidence="3">Polynucleotide kinase-phosphatase</fullName>
    </submittedName>
</protein>
<dbReference type="PANTHER" id="PTHR42850:SF7">
    <property type="entry name" value="BIS(5'-NUCLEOSYL)-TETRAPHOSPHATASE PRPE [ASYMMETRICAL]"/>
    <property type="match status" value="1"/>
</dbReference>
<organism evidence="3 4">
    <name type="scientific">Candidatus Wallbacteria bacterium HGW-Wallbacteria-1</name>
    <dbReference type="NCBI Taxonomy" id="2013854"/>
    <lineage>
        <taxon>Bacteria</taxon>
        <taxon>Candidatus Walliibacteriota</taxon>
    </lineage>
</organism>
<dbReference type="GO" id="GO:0016791">
    <property type="term" value="F:phosphatase activity"/>
    <property type="evidence" value="ECO:0007669"/>
    <property type="project" value="TreeGrafter"/>
</dbReference>
<dbReference type="NCBIfam" id="TIGR04075">
    <property type="entry name" value="bacter_Pnkp"/>
    <property type="match status" value="1"/>
</dbReference>
<dbReference type="Pfam" id="PF00149">
    <property type="entry name" value="Metallophos"/>
    <property type="match status" value="1"/>
</dbReference>
<evidence type="ECO:0000259" key="1">
    <source>
        <dbReference type="Pfam" id="PF00149"/>
    </source>
</evidence>
<dbReference type="CDD" id="cd07423">
    <property type="entry name" value="MPP_Prp_like"/>
    <property type="match status" value="1"/>
</dbReference>
<reference evidence="3 4" key="1">
    <citation type="journal article" date="2017" name="ISME J.">
        <title>Potential for microbial H2 and metal transformations associated with novel bacteria and archaea in deep terrestrial subsurface sediments.</title>
        <authorList>
            <person name="Hernsdorf A.W."/>
            <person name="Amano Y."/>
            <person name="Miyakawa K."/>
            <person name="Ise K."/>
            <person name="Suzuki Y."/>
            <person name="Anantharaman K."/>
            <person name="Probst A."/>
            <person name="Burstein D."/>
            <person name="Thomas B.C."/>
            <person name="Banfield J.F."/>
        </authorList>
    </citation>
    <scope>NUCLEOTIDE SEQUENCE [LARGE SCALE GENOMIC DNA]</scope>
    <source>
        <strain evidence="3">HGW-Wallbacteria-1</strain>
    </source>
</reference>